<keyword evidence="8" id="KW-1185">Reference proteome</keyword>
<organism evidence="7 8">
    <name type="scientific">Mycena chlorophos</name>
    <name type="common">Agaric fungus</name>
    <name type="synonym">Agaricus chlorophos</name>
    <dbReference type="NCBI Taxonomy" id="658473"/>
    <lineage>
        <taxon>Eukaryota</taxon>
        <taxon>Fungi</taxon>
        <taxon>Dikarya</taxon>
        <taxon>Basidiomycota</taxon>
        <taxon>Agaricomycotina</taxon>
        <taxon>Agaricomycetes</taxon>
        <taxon>Agaricomycetidae</taxon>
        <taxon>Agaricales</taxon>
        <taxon>Marasmiineae</taxon>
        <taxon>Mycenaceae</taxon>
        <taxon>Mycena</taxon>
    </lineage>
</organism>
<evidence type="ECO:0000256" key="5">
    <source>
        <dbReference type="ARBA" id="ARBA00022939"/>
    </source>
</evidence>
<dbReference type="EC" id="2.1.1.6" evidence="1"/>
<dbReference type="Proteomes" id="UP000613580">
    <property type="component" value="Unassembled WGS sequence"/>
</dbReference>
<dbReference type="GO" id="GO:0006584">
    <property type="term" value="P:catecholamine metabolic process"/>
    <property type="evidence" value="ECO:0007669"/>
    <property type="project" value="UniProtKB-KW"/>
</dbReference>
<reference evidence="7" key="1">
    <citation type="submission" date="2020-05" db="EMBL/GenBank/DDBJ databases">
        <title>Mycena genomes resolve the evolution of fungal bioluminescence.</title>
        <authorList>
            <person name="Tsai I.J."/>
        </authorList>
    </citation>
    <scope>NUCLEOTIDE SEQUENCE</scope>
    <source>
        <strain evidence="7">110903Hualien_Pintung</strain>
    </source>
</reference>
<dbReference type="PANTHER" id="PTHR43836:SF2">
    <property type="entry name" value="CATECHOL O-METHYLTRANSFERASE 1-RELATED"/>
    <property type="match status" value="1"/>
</dbReference>
<protein>
    <recommendedName>
        <fullName evidence="1">catechol O-methyltransferase</fullName>
        <ecNumber evidence="1">2.1.1.6</ecNumber>
    </recommendedName>
</protein>
<dbReference type="GO" id="GO:0016206">
    <property type="term" value="F:catechol O-methyltransferase activity"/>
    <property type="evidence" value="ECO:0007669"/>
    <property type="project" value="UniProtKB-EC"/>
</dbReference>
<comment type="similarity">
    <text evidence="6">Belongs to the class I-like SAM-binding methyltransferase superfamily. Cation-dependent O-methyltransferase family.</text>
</comment>
<evidence type="ECO:0000313" key="8">
    <source>
        <dbReference type="Proteomes" id="UP000613580"/>
    </source>
</evidence>
<keyword evidence="3 7" id="KW-0808">Transferase</keyword>
<keyword evidence="5" id="KW-0128">Catecholamine metabolism</keyword>
<dbReference type="OrthoDB" id="186626at2759"/>
<keyword evidence="2 7" id="KW-0489">Methyltransferase</keyword>
<gene>
    <name evidence="7" type="ORF">HMN09_00098900</name>
</gene>
<evidence type="ECO:0000313" key="7">
    <source>
        <dbReference type="EMBL" id="KAF7323184.1"/>
    </source>
</evidence>
<dbReference type="PANTHER" id="PTHR43836">
    <property type="entry name" value="CATECHOL O-METHYLTRANSFERASE 1-RELATED"/>
    <property type="match status" value="1"/>
</dbReference>
<dbReference type="Gene3D" id="3.40.50.150">
    <property type="entry name" value="Vaccinia Virus protein VP39"/>
    <property type="match status" value="1"/>
</dbReference>
<sequence>MEDLKAKLTPELLQKYPSLKKVSLDTPWHGDGREQRVLEYIYARPDLATLRNNPARVCAAIEEFSINEELLMNVGSSKVGVVTDLIAAEKPRVVVEMGCYVGYSAIAFASALREQHRDPTGPKPQYWSLEFSPLFASIAMNLVDLAGLSDIVKIVTGPAGTSVERLAQEAKITQIDLLFIDHMPDNYRPDLQTCESLGLLKSGALVVADNVLIPGAPDYTEYVRNHKGLETRAVKVLTVPGDFDDEIEITKVK</sequence>
<comment type="caution">
    <text evidence="7">The sequence shown here is derived from an EMBL/GenBank/DDBJ whole genome shotgun (WGS) entry which is preliminary data.</text>
</comment>
<evidence type="ECO:0000256" key="4">
    <source>
        <dbReference type="ARBA" id="ARBA00022691"/>
    </source>
</evidence>
<dbReference type="Pfam" id="PF01596">
    <property type="entry name" value="Methyltransf_3"/>
    <property type="match status" value="1"/>
</dbReference>
<dbReference type="InterPro" id="IPR002935">
    <property type="entry name" value="SAM_O-MeTrfase"/>
</dbReference>
<evidence type="ECO:0000256" key="6">
    <source>
        <dbReference type="ARBA" id="ARBA00023453"/>
    </source>
</evidence>
<dbReference type="SUPFAM" id="SSF53335">
    <property type="entry name" value="S-adenosyl-L-methionine-dependent methyltransferases"/>
    <property type="match status" value="1"/>
</dbReference>
<dbReference type="GO" id="GO:0032259">
    <property type="term" value="P:methylation"/>
    <property type="evidence" value="ECO:0007669"/>
    <property type="project" value="UniProtKB-KW"/>
</dbReference>
<name>A0A8H6WSM0_MYCCL</name>
<evidence type="ECO:0000256" key="3">
    <source>
        <dbReference type="ARBA" id="ARBA00022679"/>
    </source>
</evidence>
<accession>A0A8H6WSM0</accession>
<keyword evidence="4" id="KW-0949">S-adenosyl-L-methionine</keyword>
<evidence type="ECO:0000256" key="2">
    <source>
        <dbReference type="ARBA" id="ARBA00022603"/>
    </source>
</evidence>
<dbReference type="AlphaFoldDB" id="A0A8H6WSM0"/>
<dbReference type="EMBL" id="JACAZE010000001">
    <property type="protein sequence ID" value="KAF7323184.1"/>
    <property type="molecule type" value="Genomic_DNA"/>
</dbReference>
<proteinExistence type="inferred from homology"/>
<dbReference type="InterPro" id="IPR029063">
    <property type="entry name" value="SAM-dependent_MTases_sf"/>
</dbReference>
<dbReference type="PROSITE" id="PS51682">
    <property type="entry name" value="SAM_OMT_I"/>
    <property type="match status" value="1"/>
</dbReference>
<evidence type="ECO:0000256" key="1">
    <source>
        <dbReference type="ARBA" id="ARBA00012880"/>
    </source>
</evidence>